<dbReference type="AlphaFoldDB" id="A0A430A6F9"/>
<dbReference type="EMBL" id="NGJY01000003">
    <property type="protein sequence ID" value="RSU02472.1"/>
    <property type="molecule type" value="Genomic_DNA"/>
</dbReference>
<sequence>MIYEKSTKNKIEKLVCIETMSELKKFLKCNEERYIEYNISEGRFPNGALECYYSYVFYLMNELEEMKDDKLNHELSQKSNLSDISSKGLIDGPSPKKEKENSSIGKVYPRNSSEAIQAKIKSDWLCKADRKHLTFKS</sequence>
<accession>A0A430A6F9</accession>
<dbReference type="Proteomes" id="UP000287101">
    <property type="component" value="Unassembled WGS sequence"/>
</dbReference>
<keyword evidence="3" id="KW-1185">Reference proteome</keyword>
<reference evidence="2 3" key="1">
    <citation type="submission" date="2017-05" db="EMBL/GenBank/DDBJ databases">
        <title>Vagococcus spp. assemblies.</title>
        <authorList>
            <person name="Gulvik C.A."/>
        </authorList>
    </citation>
    <scope>NUCLEOTIDE SEQUENCE [LARGE SCALE GENOMIC DNA]</scope>
    <source>
        <strain evidence="2 3">CCUG 41755</strain>
    </source>
</reference>
<evidence type="ECO:0000256" key="1">
    <source>
        <dbReference type="SAM" id="MobiDB-lite"/>
    </source>
</evidence>
<evidence type="ECO:0000313" key="3">
    <source>
        <dbReference type="Proteomes" id="UP000287101"/>
    </source>
</evidence>
<protein>
    <submittedName>
        <fullName evidence="2">Uncharacterized protein</fullName>
    </submittedName>
</protein>
<comment type="caution">
    <text evidence="2">The sequence shown here is derived from an EMBL/GenBank/DDBJ whole genome shotgun (WGS) entry which is preliminary data.</text>
</comment>
<feature type="region of interest" description="Disordered" evidence="1">
    <location>
        <begin position="83"/>
        <end position="108"/>
    </location>
</feature>
<gene>
    <name evidence="2" type="ORF">CBF31_08885</name>
</gene>
<name>A0A430A6F9_9ENTE</name>
<proteinExistence type="predicted"/>
<dbReference type="RefSeq" id="WP_126832162.1">
    <property type="nucleotide sequence ID" value="NZ_CBCRYB010000014.1"/>
</dbReference>
<organism evidence="2 3">
    <name type="scientific">Vagococcus fessus</name>
    <dbReference type="NCBI Taxonomy" id="120370"/>
    <lineage>
        <taxon>Bacteria</taxon>
        <taxon>Bacillati</taxon>
        <taxon>Bacillota</taxon>
        <taxon>Bacilli</taxon>
        <taxon>Lactobacillales</taxon>
        <taxon>Enterococcaceae</taxon>
        <taxon>Vagococcus</taxon>
    </lineage>
</organism>
<evidence type="ECO:0000313" key="2">
    <source>
        <dbReference type="EMBL" id="RSU02472.1"/>
    </source>
</evidence>